<dbReference type="PROSITE" id="PS51186">
    <property type="entry name" value="GNAT"/>
    <property type="match status" value="1"/>
</dbReference>
<dbReference type="Pfam" id="PF00583">
    <property type="entry name" value="Acetyltransf_1"/>
    <property type="match status" value="1"/>
</dbReference>
<dbReference type="PANTHER" id="PTHR45896">
    <property type="entry name" value="N-ALPHA-ACETYLTRANSFERASE 30"/>
    <property type="match status" value="1"/>
</dbReference>
<evidence type="ECO:0000256" key="1">
    <source>
        <dbReference type="ARBA" id="ARBA00022679"/>
    </source>
</evidence>
<dbReference type="Gene3D" id="3.40.630.30">
    <property type="match status" value="1"/>
</dbReference>
<dbReference type="SUPFAM" id="SSF55729">
    <property type="entry name" value="Acyl-CoA N-acyltransferases (Nat)"/>
    <property type="match status" value="1"/>
</dbReference>
<reference evidence="5 6" key="1">
    <citation type="submission" date="2020-02" db="EMBL/GenBank/DDBJ databases">
        <title>Draft genome sequence of Haematococcus lacustris strain NIES-144.</title>
        <authorList>
            <person name="Morimoto D."/>
            <person name="Nakagawa S."/>
            <person name="Yoshida T."/>
            <person name="Sawayama S."/>
        </authorList>
    </citation>
    <scope>NUCLEOTIDE SEQUENCE [LARGE SCALE GENOMIC DNA]</scope>
    <source>
        <strain evidence="5 6">NIES-144</strain>
    </source>
</reference>
<organism evidence="5 6">
    <name type="scientific">Haematococcus lacustris</name>
    <name type="common">Green alga</name>
    <name type="synonym">Haematococcus pluvialis</name>
    <dbReference type="NCBI Taxonomy" id="44745"/>
    <lineage>
        <taxon>Eukaryota</taxon>
        <taxon>Viridiplantae</taxon>
        <taxon>Chlorophyta</taxon>
        <taxon>core chlorophytes</taxon>
        <taxon>Chlorophyceae</taxon>
        <taxon>CS clade</taxon>
        <taxon>Chlamydomonadales</taxon>
        <taxon>Haematococcaceae</taxon>
        <taxon>Haematococcus</taxon>
    </lineage>
</organism>
<keyword evidence="6" id="KW-1185">Reference proteome</keyword>
<feature type="domain" description="N-acetyltransferase" evidence="4">
    <location>
        <begin position="1"/>
        <end position="106"/>
    </location>
</feature>
<dbReference type="GO" id="GO:0004596">
    <property type="term" value="F:protein-N-terminal amino-acid acetyltransferase activity"/>
    <property type="evidence" value="ECO:0007669"/>
    <property type="project" value="InterPro"/>
</dbReference>
<dbReference type="AlphaFoldDB" id="A0A699YIM9"/>
<protein>
    <submittedName>
        <fullName evidence="5">N-alpha-acetyltransferase 30</fullName>
    </submittedName>
</protein>
<dbReference type="EMBL" id="BLLF01000052">
    <property type="protein sequence ID" value="GFH06724.1"/>
    <property type="molecule type" value="Genomic_DNA"/>
</dbReference>
<comment type="caution">
    <text evidence="5">The sequence shown here is derived from an EMBL/GenBank/DDBJ whole genome shotgun (WGS) entry which is preliminary data.</text>
</comment>
<accession>A0A699YIM9</accession>
<dbReference type="InterPro" id="IPR000182">
    <property type="entry name" value="GNAT_dom"/>
</dbReference>
<dbReference type="PANTHER" id="PTHR45896:SF1">
    <property type="entry name" value="N-ALPHA-ACETYLTRANSFERASE 30"/>
    <property type="match status" value="1"/>
</dbReference>
<dbReference type="GO" id="GO:0031417">
    <property type="term" value="C:NatC complex"/>
    <property type="evidence" value="ECO:0007669"/>
    <property type="project" value="TreeGrafter"/>
</dbReference>
<sequence length="106" mass="11712">MTETVPTESTDASKEGGFRPLGCVVCKMDVHREQAMRGYVAMLVVDKAYRGHGIGSELVKRSIQSMIEGGCEEVVLEAEVSNTGALRLYEGLGFLREKRLHRMHTA</sequence>
<evidence type="ECO:0000313" key="6">
    <source>
        <dbReference type="Proteomes" id="UP000485058"/>
    </source>
</evidence>
<dbReference type="InterPro" id="IPR044542">
    <property type="entry name" value="NAA30-like"/>
</dbReference>
<dbReference type="Proteomes" id="UP000485058">
    <property type="component" value="Unassembled WGS sequence"/>
</dbReference>
<keyword evidence="1 5" id="KW-0808">Transferase</keyword>
<comment type="similarity">
    <text evidence="3">Belongs to the acetyltransferase family. MAK3 subfamily.</text>
</comment>
<keyword evidence="2" id="KW-0012">Acyltransferase</keyword>
<evidence type="ECO:0000256" key="2">
    <source>
        <dbReference type="ARBA" id="ARBA00023315"/>
    </source>
</evidence>
<name>A0A699YIM9_HAELA</name>
<evidence type="ECO:0000259" key="4">
    <source>
        <dbReference type="PROSITE" id="PS51186"/>
    </source>
</evidence>
<dbReference type="CDD" id="cd04301">
    <property type="entry name" value="NAT_SF"/>
    <property type="match status" value="1"/>
</dbReference>
<gene>
    <name evidence="5" type="ORF">HaLaN_01400</name>
</gene>
<proteinExistence type="inferred from homology"/>
<evidence type="ECO:0000313" key="5">
    <source>
        <dbReference type="EMBL" id="GFH06724.1"/>
    </source>
</evidence>
<evidence type="ECO:0000256" key="3">
    <source>
        <dbReference type="ARBA" id="ARBA00024025"/>
    </source>
</evidence>
<dbReference type="InterPro" id="IPR016181">
    <property type="entry name" value="Acyl_CoA_acyltransferase"/>
</dbReference>